<name>A0AAD9U5P1_9ROSI</name>
<comment type="caution">
    <text evidence="2">The sequence shown here is derived from an EMBL/GenBank/DDBJ whole genome shotgun (WGS) entry which is preliminary data.</text>
</comment>
<feature type="region of interest" description="Disordered" evidence="1">
    <location>
        <begin position="140"/>
        <end position="160"/>
    </location>
</feature>
<accession>A0AAD9U5P1</accession>
<dbReference type="PANTHER" id="PTHR31973:SF187">
    <property type="entry name" value="MUTATOR TRANSPOSASE MUDRA PROTEIN"/>
    <property type="match status" value="1"/>
</dbReference>
<keyword evidence="3" id="KW-1185">Reference proteome</keyword>
<protein>
    <submittedName>
        <fullName evidence="2">Uncharacterized protein</fullName>
    </submittedName>
</protein>
<dbReference type="PANTHER" id="PTHR31973">
    <property type="entry name" value="POLYPROTEIN, PUTATIVE-RELATED"/>
    <property type="match status" value="1"/>
</dbReference>
<gene>
    <name evidence="2" type="ORF">Ddye_015558</name>
</gene>
<evidence type="ECO:0000313" key="2">
    <source>
        <dbReference type="EMBL" id="KAK2648069.1"/>
    </source>
</evidence>
<organism evidence="2 3">
    <name type="scientific">Dipteronia dyeriana</name>
    <dbReference type="NCBI Taxonomy" id="168575"/>
    <lineage>
        <taxon>Eukaryota</taxon>
        <taxon>Viridiplantae</taxon>
        <taxon>Streptophyta</taxon>
        <taxon>Embryophyta</taxon>
        <taxon>Tracheophyta</taxon>
        <taxon>Spermatophyta</taxon>
        <taxon>Magnoliopsida</taxon>
        <taxon>eudicotyledons</taxon>
        <taxon>Gunneridae</taxon>
        <taxon>Pentapetalae</taxon>
        <taxon>rosids</taxon>
        <taxon>malvids</taxon>
        <taxon>Sapindales</taxon>
        <taxon>Sapindaceae</taxon>
        <taxon>Hippocastanoideae</taxon>
        <taxon>Acereae</taxon>
        <taxon>Dipteronia</taxon>
    </lineage>
</organism>
<evidence type="ECO:0000256" key="1">
    <source>
        <dbReference type="SAM" id="MobiDB-lite"/>
    </source>
</evidence>
<dbReference type="AlphaFoldDB" id="A0AAD9U5P1"/>
<dbReference type="Proteomes" id="UP001280121">
    <property type="component" value="Unassembled WGS sequence"/>
</dbReference>
<dbReference type="EMBL" id="JANJYI010000005">
    <property type="protein sequence ID" value="KAK2648069.1"/>
    <property type="molecule type" value="Genomic_DNA"/>
</dbReference>
<proteinExistence type="predicted"/>
<evidence type="ECO:0000313" key="3">
    <source>
        <dbReference type="Proteomes" id="UP001280121"/>
    </source>
</evidence>
<sequence>MDELSLLDMDDIAIQLKYKLPVGYCIEVSGDNIGSAGVDIGLGGGGGVCVEVGSGGVNIGSAIVDIGLGGGGVKIGLSGGGVKNGPVGADIGSASVVGNMPAWVNENADACVDPIRDLESLQVPGILHVEYGSGSDIDLGSDDLRNLDESDGEEDNGGPQRKFIKTKYHEFNPSCDMQDPIFRVGSADLFRKAIRGYVVKHMRSMERLMIESENAYKWLLDKEPIQWSRVFFKDTTLYDMLCNNMCEAFNKAILQARDKPVITLMEMIMNYLMKILVRKRIEVEKWHNDIGPKVLKFVKRMKLKNFRKEIGIPKKVRNLQSDKVRVGGKTKLRKNYVVIRCTKCRQEGHNRGTYDRMTEMIGDVFNTVARTEVGTGIGSQSN</sequence>
<reference evidence="2" key="1">
    <citation type="journal article" date="2023" name="Plant J.">
        <title>Genome sequences and population genomics provide insights into the demographic history, inbreeding, and mutation load of two 'living fossil' tree species of Dipteronia.</title>
        <authorList>
            <person name="Feng Y."/>
            <person name="Comes H.P."/>
            <person name="Chen J."/>
            <person name="Zhu S."/>
            <person name="Lu R."/>
            <person name="Zhang X."/>
            <person name="Li P."/>
            <person name="Qiu J."/>
            <person name="Olsen K.M."/>
            <person name="Qiu Y."/>
        </authorList>
    </citation>
    <scope>NUCLEOTIDE SEQUENCE</scope>
    <source>
        <strain evidence="2">KIB01</strain>
    </source>
</reference>